<comment type="caution">
    <text evidence="2">The sequence shown here is derived from an EMBL/GenBank/DDBJ whole genome shotgun (WGS) entry which is preliminary data.</text>
</comment>
<dbReference type="InterPro" id="IPR026444">
    <property type="entry name" value="Secre_tail"/>
</dbReference>
<evidence type="ECO:0008006" key="4">
    <source>
        <dbReference type="Google" id="ProtNLM"/>
    </source>
</evidence>
<name>A0A2W5EAQ3_9SPHI</name>
<gene>
    <name evidence="2" type="ORF">DI598_19530</name>
</gene>
<protein>
    <recommendedName>
        <fullName evidence="4">Secretion system C-terminal sorting domain-containing protein</fullName>
    </recommendedName>
</protein>
<organism evidence="2 3">
    <name type="scientific">Pseudopedobacter saltans</name>
    <dbReference type="NCBI Taxonomy" id="151895"/>
    <lineage>
        <taxon>Bacteria</taxon>
        <taxon>Pseudomonadati</taxon>
        <taxon>Bacteroidota</taxon>
        <taxon>Sphingobacteriia</taxon>
        <taxon>Sphingobacteriales</taxon>
        <taxon>Sphingobacteriaceae</taxon>
        <taxon>Pseudopedobacter</taxon>
    </lineage>
</organism>
<evidence type="ECO:0000313" key="3">
    <source>
        <dbReference type="Proteomes" id="UP000249645"/>
    </source>
</evidence>
<sequence length="343" mass="37310">MLFSEKTEAQNYATVNYKITVPANSSGGSTTDYTIDISLTPIGVYITAASSNGYNYNISFKLTTTITNYNGSANTFWNFNVGFYNSNSARNHKVNINSSVTLANGTKEYSLMTNINTYVSESNNYTAGQTYPILSELGYTFLNIDTYVAGHQTTINSDGTGGENGVTQTTSNNHSDPSIKAASYSLPIKLSSFGGQYENHSVFLKWTTETEINNKYFVIERSANGVQFDSLASVNGVGNSSVLTDYSYQDRTYLNGNNYYRLRQIDFDGKSSNSNIIKVSAAINTVSNNNIYPNPGNGNITISGDWSSFSNVSVSNMIGATVISKVLNSNQIQLPASLTPGMY</sequence>
<accession>A0A2W5EAQ3</accession>
<dbReference type="Proteomes" id="UP000249645">
    <property type="component" value="Unassembled WGS sequence"/>
</dbReference>
<dbReference type="NCBIfam" id="TIGR04183">
    <property type="entry name" value="Por_Secre_tail"/>
    <property type="match status" value="1"/>
</dbReference>
<evidence type="ECO:0000313" key="2">
    <source>
        <dbReference type="EMBL" id="PZP40078.1"/>
    </source>
</evidence>
<dbReference type="EMBL" id="QFOI01000625">
    <property type="protein sequence ID" value="PZP40078.1"/>
    <property type="molecule type" value="Genomic_DNA"/>
</dbReference>
<feature type="compositionally biased region" description="Polar residues" evidence="1">
    <location>
        <begin position="165"/>
        <end position="176"/>
    </location>
</feature>
<dbReference type="AlphaFoldDB" id="A0A2W5EAQ3"/>
<evidence type="ECO:0000256" key="1">
    <source>
        <dbReference type="SAM" id="MobiDB-lite"/>
    </source>
</evidence>
<reference evidence="2 3" key="1">
    <citation type="submission" date="2017-11" db="EMBL/GenBank/DDBJ databases">
        <title>Infants hospitalized years apart are colonized by the same room-sourced microbial strains.</title>
        <authorList>
            <person name="Brooks B."/>
            <person name="Olm M.R."/>
            <person name="Firek B.A."/>
            <person name="Baker R."/>
            <person name="Thomas B.C."/>
            <person name="Morowitz M.J."/>
            <person name="Banfield J.F."/>
        </authorList>
    </citation>
    <scope>NUCLEOTIDE SEQUENCE [LARGE SCALE GENOMIC DNA]</scope>
    <source>
        <strain evidence="2">S2_009_000_R2_76</strain>
    </source>
</reference>
<proteinExistence type="predicted"/>
<feature type="non-terminal residue" evidence="2">
    <location>
        <position position="343"/>
    </location>
</feature>
<feature type="region of interest" description="Disordered" evidence="1">
    <location>
        <begin position="156"/>
        <end position="176"/>
    </location>
</feature>